<dbReference type="Pfam" id="PF04082">
    <property type="entry name" value="Fungal_trans"/>
    <property type="match status" value="1"/>
</dbReference>
<dbReference type="SUPFAM" id="SSF57701">
    <property type="entry name" value="Zn2/Cys6 DNA-binding domain"/>
    <property type="match status" value="1"/>
</dbReference>
<dbReference type="CDD" id="cd12148">
    <property type="entry name" value="fungal_TF_MHR"/>
    <property type="match status" value="1"/>
</dbReference>
<keyword evidence="2" id="KW-0479">Metal-binding</keyword>
<dbReference type="SMART" id="SM00066">
    <property type="entry name" value="GAL4"/>
    <property type="match status" value="1"/>
</dbReference>
<feature type="compositionally biased region" description="Low complexity" evidence="8">
    <location>
        <begin position="153"/>
        <end position="162"/>
    </location>
</feature>
<dbReference type="InterPro" id="IPR051615">
    <property type="entry name" value="Transcr_Regulatory_Elem"/>
</dbReference>
<sequence>MTAAPSTGRRSTGRIAQACIVCRKKKTKCSGERPSCRYCLDSGFPCSYAAPKRRGPPRKMPALLPSDKALGPGATSSAAGPGMPLAPANTAHGLLLPPVGTATTYPTGMSSTSSHSAAYPVHAAPRSGTAQMPPQQQSWASGALPPSLPHLTAAGAPAAASAPRPPTLAHGSASAPVPATAQGLMPVRLGYAPAAAGPVHEFPPPPSASTHRHVPAALPPRYHPYAPDTTTQYAPAHAAWPHLTTSPAAAAAAAAAAHVGPPSSSSTHATANPMGLTRPAPWWTHTSVPASLRPTTRRDRRAYMLDRVMYLMAIEDRDVKNLRQVGASAGFHALRNDREFARFFHHGALLVDQPEAVPGALDAPPESVLDTVDPDALPPPNVQLALQTYFFHHVYPLFPICDFDQWSYYVRDPERRFLFEQHSLYALAAAWYQRTRQPALVGWESPAIHARRAKMWLHRTLSSAPTLSRSCGLAMLALAEAGDHTGAAWTLAGMAIRIAQDIGLHVDLAPFPHHVHFGPRQLARARSVWWCCYVLDRLLATTLGRPVAVRDDEMGMPFPDEDEDETDPDDPDGGGGGGGGGGRTEEPASAQDSTWRMPSGSPAGVLSGQSPAHERAAVRDFAWHARLAQLQGWIITVQIRIRAGPDADTVHAQLAALDAWRASLPTHLAHPGPAAPLAHHLSILFHTTMLTCLRPLVEVGDADAAARAATAVHDLVAALAAAHAAGVLLGLSIAVVHAVETAALMAYAVAHVGHASAAAAASAHLAHWARVVAATWPAARAAVRLVDRVNEVVAGVVGGGGGGTVAPAAEGDDGDEYDDEEEDEVEYEDEEDVDMDGEEEQEVESGDEYGGTVPAARIQQRARSPWTPLQLAAEHDASGGAPPPPPPPVTTASPSRIW</sequence>
<dbReference type="Proteomes" id="UP000054350">
    <property type="component" value="Unassembled WGS sequence"/>
</dbReference>
<feature type="domain" description="Zn(2)-C6 fungal-type" evidence="9">
    <location>
        <begin position="18"/>
        <end position="48"/>
    </location>
</feature>
<dbReference type="InterPro" id="IPR007219">
    <property type="entry name" value="XnlR_reg_dom"/>
</dbReference>
<reference evidence="11" key="2">
    <citation type="submission" date="2009-11" db="EMBL/GenBank/DDBJ databases">
        <title>The Genome Sequence of Allomyces macrogynus strain ATCC 38327.</title>
        <authorList>
            <consortium name="The Broad Institute Genome Sequencing Platform"/>
            <person name="Russ C."/>
            <person name="Cuomo C."/>
            <person name="Shea T."/>
            <person name="Young S.K."/>
            <person name="Zeng Q."/>
            <person name="Koehrsen M."/>
            <person name="Haas B."/>
            <person name="Borodovsky M."/>
            <person name="Guigo R."/>
            <person name="Alvarado L."/>
            <person name="Berlin A."/>
            <person name="Borenstein D."/>
            <person name="Chen Z."/>
            <person name="Engels R."/>
            <person name="Freedman E."/>
            <person name="Gellesch M."/>
            <person name="Goldberg J."/>
            <person name="Griggs A."/>
            <person name="Gujja S."/>
            <person name="Heiman D."/>
            <person name="Hepburn T."/>
            <person name="Howarth C."/>
            <person name="Jen D."/>
            <person name="Larson L."/>
            <person name="Lewis B."/>
            <person name="Mehta T."/>
            <person name="Park D."/>
            <person name="Pearson M."/>
            <person name="Roberts A."/>
            <person name="Saif S."/>
            <person name="Shenoy N."/>
            <person name="Sisk P."/>
            <person name="Stolte C."/>
            <person name="Sykes S."/>
            <person name="Walk T."/>
            <person name="White J."/>
            <person name="Yandava C."/>
            <person name="Burger G."/>
            <person name="Gray M.W."/>
            <person name="Holland P.W.H."/>
            <person name="King N."/>
            <person name="Lang F.B.F."/>
            <person name="Roger A.J."/>
            <person name="Ruiz-Trillo I."/>
            <person name="Lander E."/>
            <person name="Nusbaum C."/>
        </authorList>
    </citation>
    <scope>NUCLEOTIDE SEQUENCE [LARGE SCALE GENOMIC DNA]</scope>
    <source>
        <strain evidence="11">ATCC 38327</strain>
    </source>
</reference>
<dbReference type="EMBL" id="GG745336">
    <property type="protein sequence ID" value="KNE60744.1"/>
    <property type="molecule type" value="Genomic_DNA"/>
</dbReference>
<dbReference type="GO" id="GO:0008270">
    <property type="term" value="F:zinc ion binding"/>
    <property type="evidence" value="ECO:0007669"/>
    <property type="project" value="InterPro"/>
</dbReference>
<feature type="compositionally biased region" description="Acidic residues" evidence="8">
    <location>
        <begin position="559"/>
        <end position="572"/>
    </location>
</feature>
<comment type="subcellular location">
    <subcellularLocation>
        <location evidence="1">Nucleus</location>
    </subcellularLocation>
</comment>
<proteinExistence type="predicted"/>
<dbReference type="GO" id="GO:0005634">
    <property type="term" value="C:nucleus"/>
    <property type="evidence" value="ECO:0007669"/>
    <property type="project" value="UniProtKB-SubCell"/>
</dbReference>
<keyword evidence="3" id="KW-0862">Zinc</keyword>
<feature type="region of interest" description="Disordered" evidence="8">
    <location>
        <begin position="52"/>
        <end position="82"/>
    </location>
</feature>
<feature type="compositionally biased region" description="Gly residues" evidence="8">
    <location>
        <begin position="573"/>
        <end position="582"/>
    </location>
</feature>
<evidence type="ECO:0000259" key="9">
    <source>
        <dbReference type="PROSITE" id="PS50048"/>
    </source>
</evidence>
<evidence type="ECO:0000256" key="2">
    <source>
        <dbReference type="ARBA" id="ARBA00022723"/>
    </source>
</evidence>
<dbReference type="PROSITE" id="PS00463">
    <property type="entry name" value="ZN2_CY6_FUNGAL_1"/>
    <property type="match status" value="1"/>
</dbReference>
<dbReference type="Gene3D" id="4.10.240.10">
    <property type="entry name" value="Zn(2)-C6 fungal-type DNA-binding domain"/>
    <property type="match status" value="1"/>
</dbReference>
<reference evidence="10 11" key="1">
    <citation type="submission" date="2009-11" db="EMBL/GenBank/DDBJ databases">
        <title>Annotation of Allomyces macrogynus ATCC 38327.</title>
        <authorList>
            <consortium name="The Broad Institute Genome Sequencing Platform"/>
            <person name="Russ C."/>
            <person name="Cuomo C."/>
            <person name="Burger G."/>
            <person name="Gray M.W."/>
            <person name="Holland P.W.H."/>
            <person name="King N."/>
            <person name="Lang F.B.F."/>
            <person name="Roger A.J."/>
            <person name="Ruiz-Trillo I."/>
            <person name="Young S.K."/>
            <person name="Zeng Q."/>
            <person name="Gargeya S."/>
            <person name="Fitzgerald M."/>
            <person name="Haas B."/>
            <person name="Abouelleil A."/>
            <person name="Alvarado L."/>
            <person name="Arachchi H.M."/>
            <person name="Berlin A."/>
            <person name="Chapman S.B."/>
            <person name="Gearin G."/>
            <person name="Goldberg J."/>
            <person name="Griggs A."/>
            <person name="Gujja S."/>
            <person name="Hansen M."/>
            <person name="Heiman D."/>
            <person name="Howarth C."/>
            <person name="Larimer J."/>
            <person name="Lui A."/>
            <person name="MacDonald P.J.P."/>
            <person name="McCowen C."/>
            <person name="Montmayeur A."/>
            <person name="Murphy C."/>
            <person name="Neiman D."/>
            <person name="Pearson M."/>
            <person name="Priest M."/>
            <person name="Roberts A."/>
            <person name="Saif S."/>
            <person name="Shea T."/>
            <person name="Sisk P."/>
            <person name="Stolte C."/>
            <person name="Sykes S."/>
            <person name="Wortman J."/>
            <person name="Nusbaum C."/>
            <person name="Birren B."/>
        </authorList>
    </citation>
    <scope>NUCLEOTIDE SEQUENCE [LARGE SCALE GENOMIC DNA]</scope>
    <source>
        <strain evidence="10 11">ATCC 38327</strain>
    </source>
</reference>
<dbReference type="GO" id="GO:0006351">
    <property type="term" value="P:DNA-templated transcription"/>
    <property type="evidence" value="ECO:0007669"/>
    <property type="project" value="InterPro"/>
</dbReference>
<dbReference type="VEuPathDB" id="FungiDB:AMAG_06106"/>
<evidence type="ECO:0000313" key="10">
    <source>
        <dbReference type="EMBL" id="KNE60744.1"/>
    </source>
</evidence>
<evidence type="ECO:0000256" key="3">
    <source>
        <dbReference type="ARBA" id="ARBA00022833"/>
    </source>
</evidence>
<keyword evidence="4" id="KW-0805">Transcription regulation</keyword>
<evidence type="ECO:0000256" key="4">
    <source>
        <dbReference type="ARBA" id="ARBA00023015"/>
    </source>
</evidence>
<keyword evidence="7" id="KW-0539">Nucleus</keyword>
<dbReference type="AlphaFoldDB" id="A0A0L0SE86"/>
<evidence type="ECO:0000313" key="11">
    <source>
        <dbReference type="Proteomes" id="UP000054350"/>
    </source>
</evidence>
<dbReference type="InterPro" id="IPR036864">
    <property type="entry name" value="Zn2-C6_fun-type_DNA-bd_sf"/>
</dbReference>
<dbReference type="STRING" id="578462.A0A0L0SE86"/>
<dbReference type="PROSITE" id="PS50048">
    <property type="entry name" value="ZN2_CY6_FUNGAL_2"/>
    <property type="match status" value="1"/>
</dbReference>
<gene>
    <name evidence="10" type="ORF">AMAG_06106</name>
</gene>
<feature type="compositionally biased region" description="Acidic residues" evidence="8">
    <location>
        <begin position="810"/>
        <end position="847"/>
    </location>
</feature>
<dbReference type="CDD" id="cd00067">
    <property type="entry name" value="GAL4"/>
    <property type="match status" value="1"/>
</dbReference>
<feature type="non-terminal residue" evidence="10">
    <location>
        <position position="1"/>
    </location>
</feature>
<accession>A0A0L0SE86</accession>
<dbReference type="OMA" id="SHRICTD"/>
<name>A0A0L0SE86_ALLM3</name>
<feature type="region of interest" description="Disordered" evidence="8">
    <location>
        <begin position="125"/>
        <end position="177"/>
    </location>
</feature>
<feature type="region of interest" description="Disordered" evidence="8">
    <location>
        <begin position="800"/>
        <end position="898"/>
    </location>
</feature>
<feature type="compositionally biased region" description="Polar residues" evidence="8">
    <location>
        <begin position="128"/>
        <end position="140"/>
    </location>
</feature>
<feature type="compositionally biased region" description="Low complexity" evidence="8">
    <location>
        <begin position="69"/>
        <end position="82"/>
    </location>
</feature>
<dbReference type="GO" id="GO:0000981">
    <property type="term" value="F:DNA-binding transcription factor activity, RNA polymerase II-specific"/>
    <property type="evidence" value="ECO:0007669"/>
    <property type="project" value="InterPro"/>
</dbReference>
<keyword evidence="6" id="KW-0804">Transcription</keyword>
<dbReference type="PANTHER" id="PTHR31313:SF81">
    <property type="entry name" value="TY1 ENHANCER ACTIVATOR"/>
    <property type="match status" value="1"/>
</dbReference>
<dbReference type="OrthoDB" id="39175at2759"/>
<dbReference type="GO" id="GO:0003677">
    <property type="term" value="F:DNA binding"/>
    <property type="evidence" value="ECO:0007669"/>
    <property type="project" value="UniProtKB-KW"/>
</dbReference>
<dbReference type="PRINTS" id="PR00755">
    <property type="entry name" value="AFLATOXINBRP"/>
</dbReference>
<dbReference type="InterPro" id="IPR001138">
    <property type="entry name" value="Zn2Cys6_DnaBD"/>
</dbReference>
<keyword evidence="5" id="KW-0238">DNA-binding</keyword>
<evidence type="ECO:0000256" key="7">
    <source>
        <dbReference type="ARBA" id="ARBA00023242"/>
    </source>
</evidence>
<evidence type="ECO:0000256" key="5">
    <source>
        <dbReference type="ARBA" id="ARBA00023125"/>
    </source>
</evidence>
<evidence type="ECO:0000256" key="6">
    <source>
        <dbReference type="ARBA" id="ARBA00023163"/>
    </source>
</evidence>
<dbReference type="SMART" id="SM00906">
    <property type="entry name" value="Fungal_trans"/>
    <property type="match status" value="1"/>
</dbReference>
<protein>
    <recommendedName>
        <fullName evidence="9">Zn(2)-C6 fungal-type domain-containing protein</fullName>
    </recommendedName>
</protein>
<dbReference type="Pfam" id="PF00172">
    <property type="entry name" value="Zn_clus"/>
    <property type="match status" value="1"/>
</dbReference>
<dbReference type="PANTHER" id="PTHR31313">
    <property type="entry name" value="TY1 ENHANCER ACTIVATOR"/>
    <property type="match status" value="1"/>
</dbReference>
<evidence type="ECO:0000256" key="8">
    <source>
        <dbReference type="SAM" id="MobiDB-lite"/>
    </source>
</evidence>
<feature type="region of interest" description="Disordered" evidence="8">
    <location>
        <begin position="550"/>
        <end position="611"/>
    </location>
</feature>
<keyword evidence="11" id="KW-1185">Reference proteome</keyword>
<evidence type="ECO:0000256" key="1">
    <source>
        <dbReference type="ARBA" id="ARBA00004123"/>
    </source>
</evidence>
<organism evidence="10 11">
    <name type="scientific">Allomyces macrogynus (strain ATCC 38327)</name>
    <name type="common">Allomyces javanicus var. macrogynus</name>
    <dbReference type="NCBI Taxonomy" id="578462"/>
    <lineage>
        <taxon>Eukaryota</taxon>
        <taxon>Fungi</taxon>
        <taxon>Fungi incertae sedis</taxon>
        <taxon>Blastocladiomycota</taxon>
        <taxon>Blastocladiomycetes</taxon>
        <taxon>Blastocladiales</taxon>
        <taxon>Blastocladiaceae</taxon>
        <taxon>Allomyces</taxon>
    </lineage>
</organism>
<feature type="region of interest" description="Disordered" evidence="8">
    <location>
        <begin position="200"/>
        <end position="229"/>
    </location>
</feature>